<gene>
    <name evidence="2" type="ORF">BJ322DRAFT_1026133</name>
</gene>
<feature type="compositionally biased region" description="Basic residues" evidence="1">
    <location>
        <begin position="33"/>
        <end position="44"/>
    </location>
</feature>
<reference evidence="2" key="1">
    <citation type="journal article" date="2020" name="Nat. Commun.">
        <title>Large-scale genome sequencing of mycorrhizal fungi provides insights into the early evolution of symbiotic traits.</title>
        <authorList>
            <person name="Miyauchi S."/>
            <person name="Kiss E."/>
            <person name="Kuo A."/>
            <person name="Drula E."/>
            <person name="Kohler A."/>
            <person name="Sanchez-Garcia M."/>
            <person name="Morin E."/>
            <person name="Andreopoulos B."/>
            <person name="Barry K.W."/>
            <person name="Bonito G."/>
            <person name="Buee M."/>
            <person name="Carver A."/>
            <person name="Chen C."/>
            <person name="Cichocki N."/>
            <person name="Clum A."/>
            <person name="Culley D."/>
            <person name="Crous P.W."/>
            <person name="Fauchery L."/>
            <person name="Girlanda M."/>
            <person name="Hayes R.D."/>
            <person name="Keri Z."/>
            <person name="LaButti K."/>
            <person name="Lipzen A."/>
            <person name="Lombard V."/>
            <person name="Magnuson J."/>
            <person name="Maillard F."/>
            <person name="Murat C."/>
            <person name="Nolan M."/>
            <person name="Ohm R.A."/>
            <person name="Pangilinan J."/>
            <person name="Pereira M.F."/>
            <person name="Perotto S."/>
            <person name="Peter M."/>
            <person name="Pfister S."/>
            <person name="Riley R."/>
            <person name="Sitrit Y."/>
            <person name="Stielow J.B."/>
            <person name="Szollosi G."/>
            <person name="Zifcakova L."/>
            <person name="Stursova M."/>
            <person name="Spatafora J.W."/>
            <person name="Tedersoo L."/>
            <person name="Vaario L.M."/>
            <person name="Yamada A."/>
            <person name="Yan M."/>
            <person name="Wang P."/>
            <person name="Xu J."/>
            <person name="Bruns T."/>
            <person name="Baldrian P."/>
            <person name="Vilgalys R."/>
            <person name="Dunand C."/>
            <person name="Henrissat B."/>
            <person name="Grigoriev I.V."/>
            <person name="Hibbett D."/>
            <person name="Nagy L.G."/>
            <person name="Martin F.M."/>
        </authorList>
    </citation>
    <scope>NUCLEOTIDE SEQUENCE</scope>
    <source>
        <strain evidence="2">UH-Tt-Lm1</strain>
    </source>
</reference>
<dbReference type="EMBL" id="WIUZ02000001">
    <property type="protein sequence ID" value="KAF9791893.1"/>
    <property type="molecule type" value="Genomic_DNA"/>
</dbReference>
<protein>
    <submittedName>
        <fullName evidence="2">Uncharacterized protein</fullName>
    </submittedName>
</protein>
<accession>A0A9P6HNP4</accession>
<proteinExistence type="predicted"/>
<evidence type="ECO:0000256" key="1">
    <source>
        <dbReference type="SAM" id="MobiDB-lite"/>
    </source>
</evidence>
<organism evidence="2 3">
    <name type="scientific">Thelephora terrestris</name>
    <dbReference type="NCBI Taxonomy" id="56493"/>
    <lineage>
        <taxon>Eukaryota</taxon>
        <taxon>Fungi</taxon>
        <taxon>Dikarya</taxon>
        <taxon>Basidiomycota</taxon>
        <taxon>Agaricomycotina</taxon>
        <taxon>Agaricomycetes</taxon>
        <taxon>Thelephorales</taxon>
        <taxon>Thelephoraceae</taxon>
        <taxon>Thelephora</taxon>
    </lineage>
</organism>
<comment type="caution">
    <text evidence="2">The sequence shown here is derived from an EMBL/GenBank/DDBJ whole genome shotgun (WGS) entry which is preliminary data.</text>
</comment>
<reference evidence="2" key="2">
    <citation type="submission" date="2020-11" db="EMBL/GenBank/DDBJ databases">
        <authorList>
            <consortium name="DOE Joint Genome Institute"/>
            <person name="Kuo A."/>
            <person name="Miyauchi S."/>
            <person name="Kiss E."/>
            <person name="Drula E."/>
            <person name="Kohler A."/>
            <person name="Sanchez-Garcia M."/>
            <person name="Andreopoulos B."/>
            <person name="Barry K.W."/>
            <person name="Bonito G."/>
            <person name="Buee M."/>
            <person name="Carver A."/>
            <person name="Chen C."/>
            <person name="Cichocki N."/>
            <person name="Clum A."/>
            <person name="Culley D."/>
            <person name="Crous P.W."/>
            <person name="Fauchery L."/>
            <person name="Girlanda M."/>
            <person name="Hayes R."/>
            <person name="Keri Z."/>
            <person name="Labutti K."/>
            <person name="Lipzen A."/>
            <person name="Lombard V."/>
            <person name="Magnuson J."/>
            <person name="Maillard F."/>
            <person name="Morin E."/>
            <person name="Murat C."/>
            <person name="Nolan M."/>
            <person name="Ohm R."/>
            <person name="Pangilinan J."/>
            <person name="Pereira M."/>
            <person name="Perotto S."/>
            <person name="Peter M."/>
            <person name="Riley R."/>
            <person name="Sitrit Y."/>
            <person name="Stielow B."/>
            <person name="Szollosi G."/>
            <person name="Zifcakova L."/>
            <person name="Stursova M."/>
            <person name="Spatafora J.W."/>
            <person name="Tedersoo L."/>
            <person name="Vaario L.-M."/>
            <person name="Yamada A."/>
            <person name="Yan M."/>
            <person name="Wang P."/>
            <person name="Xu J."/>
            <person name="Bruns T."/>
            <person name="Baldrian P."/>
            <person name="Vilgalys R."/>
            <person name="Henrissat B."/>
            <person name="Grigoriev I.V."/>
            <person name="Hibbett D."/>
            <person name="Nagy L.G."/>
            <person name="Martin F.M."/>
        </authorList>
    </citation>
    <scope>NUCLEOTIDE SEQUENCE</scope>
    <source>
        <strain evidence="2">UH-Tt-Lm1</strain>
    </source>
</reference>
<feature type="compositionally biased region" description="Polar residues" evidence="1">
    <location>
        <begin position="1"/>
        <end position="13"/>
    </location>
</feature>
<evidence type="ECO:0000313" key="3">
    <source>
        <dbReference type="Proteomes" id="UP000736335"/>
    </source>
</evidence>
<feature type="compositionally biased region" description="Pro residues" evidence="1">
    <location>
        <begin position="18"/>
        <end position="27"/>
    </location>
</feature>
<evidence type="ECO:0000313" key="2">
    <source>
        <dbReference type="EMBL" id="KAF9791893.1"/>
    </source>
</evidence>
<dbReference type="AlphaFoldDB" id="A0A9P6HNP4"/>
<keyword evidence="3" id="KW-1185">Reference proteome</keyword>
<name>A0A9P6HNP4_9AGAM</name>
<sequence>MVELTMNNQSPQTLRAPRPIPYTPRPLIPYRGRQPHGHSSHYRGRGRERFGRARPTRSYSKCFTKAPEEDIMMKILPTINDNVLSDFFCMGTDSEAGPSSMVITTPTLISTSAVEIFPEVIAGQLASELASGISNIDIESVCTEEVVVSGKGKGVDHNTGPE</sequence>
<feature type="region of interest" description="Disordered" evidence="1">
    <location>
        <begin position="1"/>
        <end position="56"/>
    </location>
</feature>
<dbReference type="Proteomes" id="UP000736335">
    <property type="component" value="Unassembled WGS sequence"/>
</dbReference>